<name>A0AAU9LNN7_9ASTR</name>
<sequence>MRAFRGWGEKVSVKEGFLVLHFGHVKSPMVGADEVGDSSGVPFSPSWSLKDDSHLSLFEYAVDFAKNVFPPGTRSEMANYSLSDLLGPFRFASAQSASFFLLRMLIVFNGF</sequence>
<keyword evidence="2" id="KW-1185">Reference proteome</keyword>
<accession>A0AAU9LNN7</accession>
<organism evidence="1 2">
    <name type="scientific">Lactuca virosa</name>
    <dbReference type="NCBI Taxonomy" id="75947"/>
    <lineage>
        <taxon>Eukaryota</taxon>
        <taxon>Viridiplantae</taxon>
        <taxon>Streptophyta</taxon>
        <taxon>Embryophyta</taxon>
        <taxon>Tracheophyta</taxon>
        <taxon>Spermatophyta</taxon>
        <taxon>Magnoliopsida</taxon>
        <taxon>eudicotyledons</taxon>
        <taxon>Gunneridae</taxon>
        <taxon>Pentapetalae</taxon>
        <taxon>asterids</taxon>
        <taxon>campanulids</taxon>
        <taxon>Asterales</taxon>
        <taxon>Asteraceae</taxon>
        <taxon>Cichorioideae</taxon>
        <taxon>Cichorieae</taxon>
        <taxon>Lactucinae</taxon>
        <taxon>Lactuca</taxon>
    </lineage>
</organism>
<gene>
    <name evidence="1" type="ORF">LVIROSA_LOCUS3869</name>
</gene>
<reference evidence="1 2" key="1">
    <citation type="submission" date="2022-01" db="EMBL/GenBank/DDBJ databases">
        <authorList>
            <person name="Xiong W."/>
            <person name="Schranz E."/>
        </authorList>
    </citation>
    <scope>NUCLEOTIDE SEQUENCE [LARGE SCALE GENOMIC DNA]</scope>
</reference>
<dbReference type="AlphaFoldDB" id="A0AAU9LNN7"/>
<protein>
    <submittedName>
        <fullName evidence="1">Uncharacterized protein</fullName>
    </submittedName>
</protein>
<evidence type="ECO:0000313" key="1">
    <source>
        <dbReference type="EMBL" id="CAH1416080.1"/>
    </source>
</evidence>
<proteinExistence type="predicted"/>
<dbReference type="Proteomes" id="UP001157418">
    <property type="component" value="Unassembled WGS sequence"/>
</dbReference>
<dbReference type="EMBL" id="CAKMRJ010000002">
    <property type="protein sequence ID" value="CAH1416080.1"/>
    <property type="molecule type" value="Genomic_DNA"/>
</dbReference>
<evidence type="ECO:0000313" key="2">
    <source>
        <dbReference type="Proteomes" id="UP001157418"/>
    </source>
</evidence>
<comment type="caution">
    <text evidence="1">The sequence shown here is derived from an EMBL/GenBank/DDBJ whole genome shotgun (WGS) entry which is preliminary data.</text>
</comment>